<reference evidence="8" key="1">
    <citation type="submission" date="2023-10" db="EMBL/GenBank/DDBJ databases">
        <title>Genome assembly of Pristionchus species.</title>
        <authorList>
            <person name="Yoshida K."/>
            <person name="Sommer R.J."/>
        </authorList>
    </citation>
    <scope>NUCLEOTIDE SEQUENCE</scope>
    <source>
        <strain evidence="8">RS0144</strain>
    </source>
</reference>
<evidence type="ECO:0000256" key="6">
    <source>
        <dbReference type="SAM" id="Phobius"/>
    </source>
</evidence>
<dbReference type="GO" id="GO:0008270">
    <property type="term" value="F:zinc ion binding"/>
    <property type="evidence" value="ECO:0007669"/>
    <property type="project" value="UniProtKB-KW"/>
</dbReference>
<keyword evidence="2 4" id="KW-0863">Zinc-finger</keyword>
<keyword evidence="5" id="KW-0175">Coiled coil</keyword>
<dbReference type="InterPro" id="IPR039577">
    <property type="entry name" value="Rad18"/>
</dbReference>
<evidence type="ECO:0000256" key="4">
    <source>
        <dbReference type="PROSITE-ProRule" id="PRU00175"/>
    </source>
</evidence>
<proteinExistence type="predicted"/>
<feature type="transmembrane region" description="Helical" evidence="6">
    <location>
        <begin position="169"/>
        <end position="191"/>
    </location>
</feature>
<name>A0AAV5TW68_9BILA</name>
<dbReference type="InterPro" id="IPR027370">
    <property type="entry name" value="Znf-RING_euk"/>
</dbReference>
<keyword evidence="3" id="KW-0862">Zinc</keyword>
<dbReference type="InterPro" id="IPR001841">
    <property type="entry name" value="Znf_RING"/>
</dbReference>
<dbReference type="InterPro" id="IPR013083">
    <property type="entry name" value="Znf_RING/FYVE/PHD"/>
</dbReference>
<dbReference type="Proteomes" id="UP001432027">
    <property type="component" value="Unassembled WGS sequence"/>
</dbReference>
<dbReference type="GO" id="GO:0061630">
    <property type="term" value="F:ubiquitin protein ligase activity"/>
    <property type="evidence" value="ECO:0007669"/>
    <property type="project" value="InterPro"/>
</dbReference>
<dbReference type="Pfam" id="PF13445">
    <property type="entry name" value="zf-RING_UBOX"/>
    <property type="match status" value="1"/>
</dbReference>
<sequence length="195" mass="21896">NKFQMASFLKLFVNKVTGKSSHTRVSHIEGAERVCVDSSVLCCPVCYEVYSSVPSLLGCGHTFCGRCVRTMQVNRIVEASEKDQVIDCPLCRVSISANEIFKNYIVDDLLRSVEVIGDRESKNNATPSTEIVASLRLAKDRSEKKVAHLELRNSNMDKELQATKKQLRLMNVIIFSTIMGYLALELILAFFRLLS</sequence>
<dbReference type="GO" id="GO:0006513">
    <property type="term" value="P:protein monoubiquitination"/>
    <property type="evidence" value="ECO:0007669"/>
    <property type="project" value="InterPro"/>
</dbReference>
<keyword evidence="6" id="KW-0472">Membrane</keyword>
<evidence type="ECO:0000256" key="1">
    <source>
        <dbReference type="ARBA" id="ARBA00022723"/>
    </source>
</evidence>
<evidence type="ECO:0000313" key="9">
    <source>
        <dbReference type="Proteomes" id="UP001432027"/>
    </source>
</evidence>
<keyword evidence="1" id="KW-0479">Metal-binding</keyword>
<dbReference type="EMBL" id="BTSX01000005">
    <property type="protein sequence ID" value="GMS98452.1"/>
    <property type="molecule type" value="Genomic_DNA"/>
</dbReference>
<dbReference type="PROSITE" id="PS00518">
    <property type="entry name" value="ZF_RING_1"/>
    <property type="match status" value="1"/>
</dbReference>
<evidence type="ECO:0000256" key="5">
    <source>
        <dbReference type="SAM" id="Coils"/>
    </source>
</evidence>
<evidence type="ECO:0000256" key="2">
    <source>
        <dbReference type="ARBA" id="ARBA00022771"/>
    </source>
</evidence>
<feature type="non-terminal residue" evidence="8">
    <location>
        <position position="1"/>
    </location>
</feature>
<dbReference type="PANTHER" id="PTHR14134">
    <property type="entry name" value="E3 UBIQUITIN-PROTEIN LIGASE RAD18"/>
    <property type="match status" value="1"/>
</dbReference>
<gene>
    <name evidence="8" type="ORF">PENTCL1PPCAC_20627</name>
</gene>
<dbReference type="Gene3D" id="3.30.40.10">
    <property type="entry name" value="Zinc/RING finger domain, C3HC4 (zinc finger)"/>
    <property type="match status" value="1"/>
</dbReference>
<accession>A0AAV5TW68</accession>
<protein>
    <recommendedName>
        <fullName evidence="7">RING-type domain-containing protein</fullName>
    </recommendedName>
</protein>
<dbReference type="GO" id="GO:0006301">
    <property type="term" value="P:DNA damage tolerance"/>
    <property type="evidence" value="ECO:0007669"/>
    <property type="project" value="InterPro"/>
</dbReference>
<dbReference type="AlphaFoldDB" id="A0AAV5TW68"/>
<feature type="coiled-coil region" evidence="5">
    <location>
        <begin position="132"/>
        <end position="166"/>
    </location>
</feature>
<keyword evidence="9" id="KW-1185">Reference proteome</keyword>
<evidence type="ECO:0000256" key="3">
    <source>
        <dbReference type="ARBA" id="ARBA00022833"/>
    </source>
</evidence>
<keyword evidence="6" id="KW-0812">Transmembrane</keyword>
<dbReference type="SMART" id="SM00184">
    <property type="entry name" value="RING"/>
    <property type="match status" value="1"/>
</dbReference>
<organism evidence="8 9">
    <name type="scientific">Pristionchus entomophagus</name>
    <dbReference type="NCBI Taxonomy" id="358040"/>
    <lineage>
        <taxon>Eukaryota</taxon>
        <taxon>Metazoa</taxon>
        <taxon>Ecdysozoa</taxon>
        <taxon>Nematoda</taxon>
        <taxon>Chromadorea</taxon>
        <taxon>Rhabditida</taxon>
        <taxon>Rhabditina</taxon>
        <taxon>Diplogasteromorpha</taxon>
        <taxon>Diplogasteroidea</taxon>
        <taxon>Neodiplogasteridae</taxon>
        <taxon>Pristionchus</taxon>
    </lineage>
</organism>
<dbReference type="GO" id="GO:0003697">
    <property type="term" value="F:single-stranded DNA binding"/>
    <property type="evidence" value="ECO:0007669"/>
    <property type="project" value="InterPro"/>
</dbReference>
<feature type="domain" description="RING-type" evidence="7">
    <location>
        <begin position="43"/>
        <end position="92"/>
    </location>
</feature>
<dbReference type="PROSITE" id="PS50089">
    <property type="entry name" value="ZF_RING_2"/>
    <property type="match status" value="1"/>
</dbReference>
<comment type="caution">
    <text evidence="8">The sequence shown here is derived from an EMBL/GenBank/DDBJ whole genome shotgun (WGS) entry which is preliminary data.</text>
</comment>
<evidence type="ECO:0000313" key="8">
    <source>
        <dbReference type="EMBL" id="GMS98452.1"/>
    </source>
</evidence>
<dbReference type="InterPro" id="IPR017907">
    <property type="entry name" value="Znf_RING_CS"/>
</dbReference>
<dbReference type="SUPFAM" id="SSF57850">
    <property type="entry name" value="RING/U-box"/>
    <property type="match status" value="1"/>
</dbReference>
<evidence type="ECO:0000259" key="7">
    <source>
        <dbReference type="PROSITE" id="PS50089"/>
    </source>
</evidence>
<keyword evidence="6" id="KW-1133">Transmembrane helix</keyword>